<protein>
    <submittedName>
        <fullName evidence="2">Poly-beta-1,6-N-acetyl-D-glucosamine biosynthesis protein PgaD</fullName>
    </submittedName>
</protein>
<feature type="transmembrane region" description="Helical" evidence="1">
    <location>
        <begin position="12"/>
        <end position="32"/>
    </location>
</feature>
<dbReference type="Pfam" id="PF13994">
    <property type="entry name" value="PgaD"/>
    <property type="match status" value="1"/>
</dbReference>
<accession>A0AB34CDY7</accession>
<evidence type="ECO:0000313" key="2">
    <source>
        <dbReference type="EMBL" id="KAA5845595.1"/>
    </source>
</evidence>
<keyword evidence="1" id="KW-0812">Transmembrane</keyword>
<dbReference type="Proteomes" id="UP000323924">
    <property type="component" value="Unassembled WGS sequence"/>
</dbReference>
<sequence>MKIIRTRQRPLLVIVDAAFTVLAWIGLLYLLVRGLWPLIDTHDGPRIEVGVLEALGTLQTYLWVALLNAAVLILWARYQQRKSKGFARRRLPSPALDDQRLSESFKLSAANFARMRQPGTMTVHNDEEGGISLVTTGFLRLSPERQPHPPLLADSVER</sequence>
<dbReference type="RefSeq" id="WP_053259202.1">
    <property type="nucleotide sequence ID" value="NZ_CP118141.1"/>
</dbReference>
<gene>
    <name evidence="2" type="primary">pgaD</name>
    <name evidence="2" type="ORF">F2A38_00340</name>
</gene>
<name>A0AB34CDY7_9PSED</name>
<keyword evidence="1" id="KW-1133">Transmembrane helix</keyword>
<dbReference type="GeneID" id="93400781"/>
<proteinExistence type="predicted"/>
<evidence type="ECO:0000313" key="3">
    <source>
        <dbReference type="Proteomes" id="UP000323924"/>
    </source>
</evidence>
<organism evidence="2 3">
    <name type="scientific">Pseudomonas chlororaphis</name>
    <dbReference type="NCBI Taxonomy" id="587753"/>
    <lineage>
        <taxon>Bacteria</taxon>
        <taxon>Pseudomonadati</taxon>
        <taxon>Pseudomonadota</taxon>
        <taxon>Gammaproteobacteria</taxon>
        <taxon>Pseudomonadales</taxon>
        <taxon>Pseudomonadaceae</taxon>
        <taxon>Pseudomonas</taxon>
    </lineage>
</organism>
<dbReference type="EMBL" id="VWPC01000001">
    <property type="protein sequence ID" value="KAA5845595.1"/>
    <property type="molecule type" value="Genomic_DNA"/>
</dbReference>
<dbReference type="AlphaFoldDB" id="A0AB34CDY7"/>
<dbReference type="InterPro" id="IPR023829">
    <property type="entry name" value="PGA_PgaD"/>
</dbReference>
<keyword evidence="1" id="KW-0472">Membrane</keyword>
<comment type="caution">
    <text evidence="2">The sequence shown here is derived from an EMBL/GenBank/DDBJ whole genome shotgun (WGS) entry which is preliminary data.</text>
</comment>
<dbReference type="NCBIfam" id="TIGR03940">
    <property type="entry name" value="PGA_PgaD"/>
    <property type="match status" value="1"/>
</dbReference>
<feature type="transmembrane region" description="Helical" evidence="1">
    <location>
        <begin position="60"/>
        <end position="78"/>
    </location>
</feature>
<evidence type="ECO:0000256" key="1">
    <source>
        <dbReference type="SAM" id="Phobius"/>
    </source>
</evidence>
<reference evidence="2 3" key="1">
    <citation type="submission" date="2019-09" db="EMBL/GenBank/DDBJ databases">
        <authorList>
            <person name="Vacheron J."/>
            <person name="Dubost A."/>
            <person name="Prigent-Combaret C."/>
            <person name="Muller D."/>
        </authorList>
    </citation>
    <scope>NUCLEOTIDE SEQUENCE [LARGE SCALE GENOMIC DNA]</scope>
    <source>
        <strain evidence="2 3">JV497</strain>
    </source>
</reference>
<dbReference type="GO" id="GO:0043709">
    <property type="term" value="P:cell adhesion involved in single-species biofilm formation"/>
    <property type="evidence" value="ECO:0007669"/>
    <property type="project" value="InterPro"/>
</dbReference>